<protein>
    <submittedName>
        <fullName evidence="2">Helix-turn-helix domain-containing protein</fullName>
    </submittedName>
</protein>
<comment type="caution">
    <text evidence="2">The sequence shown here is derived from an EMBL/GenBank/DDBJ whole genome shotgun (WGS) entry which is preliminary data.</text>
</comment>
<dbReference type="RefSeq" id="WP_166315953.1">
    <property type="nucleotide sequence ID" value="NZ_WOTH01000018.1"/>
</dbReference>
<accession>A0A967EDF8</accession>
<evidence type="ECO:0000259" key="1">
    <source>
        <dbReference type="Pfam" id="PF12728"/>
    </source>
</evidence>
<dbReference type="EMBL" id="WOTH01000018">
    <property type="protein sequence ID" value="NHO54246.1"/>
    <property type="molecule type" value="Genomic_DNA"/>
</dbReference>
<dbReference type="InterPro" id="IPR009061">
    <property type="entry name" value="DNA-bd_dom_put_sf"/>
</dbReference>
<gene>
    <name evidence="2" type="ORF">GOB87_09805</name>
</gene>
<sequence length="65" mass="7514">MDLKLLSINEAADQARVTSRTMRRYIAENIGPRVTRVGGRVFIQEQHFRNWIRNGVSSQLPKETT</sequence>
<feature type="domain" description="Helix-turn-helix" evidence="1">
    <location>
        <begin position="5"/>
        <end position="54"/>
    </location>
</feature>
<dbReference type="Pfam" id="PF12728">
    <property type="entry name" value="HTH_17"/>
    <property type="match status" value="1"/>
</dbReference>
<keyword evidence="3" id="KW-1185">Reference proteome</keyword>
<evidence type="ECO:0000313" key="2">
    <source>
        <dbReference type="EMBL" id="NHO54246.1"/>
    </source>
</evidence>
<proteinExistence type="predicted"/>
<evidence type="ECO:0000313" key="3">
    <source>
        <dbReference type="Proteomes" id="UP000597459"/>
    </source>
</evidence>
<organism evidence="2 3">
    <name type="scientific">Acetobacter estunensis</name>
    <dbReference type="NCBI Taxonomy" id="104097"/>
    <lineage>
        <taxon>Bacteria</taxon>
        <taxon>Pseudomonadati</taxon>
        <taxon>Pseudomonadota</taxon>
        <taxon>Alphaproteobacteria</taxon>
        <taxon>Acetobacterales</taxon>
        <taxon>Acetobacteraceae</taxon>
        <taxon>Acetobacter</taxon>
    </lineage>
</organism>
<reference evidence="2" key="1">
    <citation type="submission" date="2019-11" db="EMBL/GenBank/DDBJ databases">
        <title>Description of new Acetobacter species.</title>
        <authorList>
            <person name="Cleenwerck I."/>
            <person name="Sombolestani A.S."/>
        </authorList>
    </citation>
    <scope>NUCLEOTIDE SEQUENCE</scope>
    <source>
        <strain evidence="2">LMG 1626</strain>
    </source>
</reference>
<dbReference type="SUPFAM" id="SSF46955">
    <property type="entry name" value="Putative DNA-binding domain"/>
    <property type="match status" value="1"/>
</dbReference>
<dbReference type="Proteomes" id="UP000597459">
    <property type="component" value="Unassembled WGS sequence"/>
</dbReference>
<dbReference type="InterPro" id="IPR041657">
    <property type="entry name" value="HTH_17"/>
</dbReference>
<dbReference type="AlphaFoldDB" id="A0A967EDF8"/>
<name>A0A967EDF8_9PROT</name>